<dbReference type="Proteomes" id="UP001230188">
    <property type="component" value="Unassembled WGS sequence"/>
</dbReference>
<accession>A0AAD7U6C8</accession>
<dbReference type="AlphaFoldDB" id="A0AAD7U6C8"/>
<dbReference type="InterPro" id="IPR042099">
    <property type="entry name" value="ANL_N_sf"/>
</dbReference>
<dbReference type="Gene3D" id="3.40.50.12780">
    <property type="entry name" value="N-terminal domain of ligase-like"/>
    <property type="match status" value="1"/>
</dbReference>
<dbReference type="EMBL" id="JAQMWT010000670">
    <property type="protein sequence ID" value="KAJ8598584.1"/>
    <property type="molecule type" value="Genomic_DNA"/>
</dbReference>
<dbReference type="PANTHER" id="PTHR22754:SF32">
    <property type="entry name" value="DISCO-INTERACTING PROTEIN 2"/>
    <property type="match status" value="1"/>
</dbReference>
<name>A0AAD7U6C8_9STRA</name>
<keyword evidence="2" id="KW-1185">Reference proteome</keyword>
<evidence type="ECO:0000313" key="1">
    <source>
        <dbReference type="EMBL" id="KAJ8598584.1"/>
    </source>
</evidence>
<dbReference type="PANTHER" id="PTHR22754">
    <property type="entry name" value="DISCO-INTERACTING PROTEIN 2 DIP2 -RELATED"/>
    <property type="match status" value="1"/>
</dbReference>
<evidence type="ECO:0000313" key="2">
    <source>
        <dbReference type="Proteomes" id="UP001230188"/>
    </source>
</evidence>
<sequence>MRAVSKYRAVGTTAPDFAYDLSRKRAEAAVDVGDIDPSSMVSMGCGSGQRCVPSFIRDFAAFFASNCKLRNDGDCTMFVPGYGLAEHVERTCVRPSLIVATCCDLDGLVTSRQRPDLASCGSEFVIDVHIVDAETRRVVPESATGELWVGSGSVTLGGYWEKKTRAERRRISCPSRS</sequence>
<gene>
    <name evidence="1" type="ORF">CTAYLR_001715</name>
</gene>
<reference evidence="1" key="1">
    <citation type="submission" date="2023-01" db="EMBL/GenBank/DDBJ databases">
        <title>Metagenome sequencing of chrysophaentin producing Chrysophaeum taylorii.</title>
        <authorList>
            <person name="Davison J."/>
            <person name="Bewley C."/>
        </authorList>
    </citation>
    <scope>NUCLEOTIDE SEQUENCE</scope>
    <source>
        <strain evidence="1">NIES-1699</strain>
    </source>
</reference>
<organism evidence="1 2">
    <name type="scientific">Chrysophaeum taylorii</name>
    <dbReference type="NCBI Taxonomy" id="2483200"/>
    <lineage>
        <taxon>Eukaryota</taxon>
        <taxon>Sar</taxon>
        <taxon>Stramenopiles</taxon>
        <taxon>Ochrophyta</taxon>
        <taxon>Pelagophyceae</taxon>
        <taxon>Pelagomonadales</taxon>
        <taxon>Pelagomonadaceae</taxon>
        <taxon>Chrysophaeum</taxon>
    </lineage>
</organism>
<dbReference type="SUPFAM" id="SSF56801">
    <property type="entry name" value="Acetyl-CoA synthetase-like"/>
    <property type="match status" value="1"/>
</dbReference>
<protein>
    <submittedName>
        <fullName evidence="1">Uncharacterized protein</fullName>
    </submittedName>
</protein>
<comment type="caution">
    <text evidence="1">The sequence shown here is derived from an EMBL/GenBank/DDBJ whole genome shotgun (WGS) entry which is preliminary data.</text>
</comment>
<proteinExistence type="predicted"/>